<dbReference type="Proteomes" id="UP001157006">
    <property type="component" value="Chromosome 5"/>
</dbReference>
<evidence type="ECO:0000313" key="2">
    <source>
        <dbReference type="EMBL" id="CAI8615728.1"/>
    </source>
</evidence>
<dbReference type="AlphaFoldDB" id="A0AAV1B0R3"/>
<dbReference type="EMBL" id="OX451740">
    <property type="protein sequence ID" value="CAI8615728.1"/>
    <property type="molecule type" value="Genomic_DNA"/>
</dbReference>
<organism evidence="2 3">
    <name type="scientific">Vicia faba</name>
    <name type="common">Broad bean</name>
    <name type="synonym">Faba vulgaris</name>
    <dbReference type="NCBI Taxonomy" id="3906"/>
    <lineage>
        <taxon>Eukaryota</taxon>
        <taxon>Viridiplantae</taxon>
        <taxon>Streptophyta</taxon>
        <taxon>Embryophyta</taxon>
        <taxon>Tracheophyta</taxon>
        <taxon>Spermatophyta</taxon>
        <taxon>Magnoliopsida</taxon>
        <taxon>eudicotyledons</taxon>
        <taxon>Gunneridae</taxon>
        <taxon>Pentapetalae</taxon>
        <taxon>rosids</taxon>
        <taxon>fabids</taxon>
        <taxon>Fabales</taxon>
        <taxon>Fabaceae</taxon>
        <taxon>Papilionoideae</taxon>
        <taxon>50 kb inversion clade</taxon>
        <taxon>NPAAA clade</taxon>
        <taxon>Hologalegina</taxon>
        <taxon>IRL clade</taxon>
        <taxon>Fabeae</taxon>
        <taxon>Vicia</taxon>
    </lineage>
</organism>
<sequence>MVRYAVFEVYNLFDQINTEVLRCKVEVLTPTTTKIFEEAVLCLTSPITLPSADSTSATTVVFLSSISFSSNRPPLQIRNNRRDTTSMKRTTSAPPKNFSTRSAPPETKAKIVPQ</sequence>
<reference evidence="2 3" key="1">
    <citation type="submission" date="2023-01" db="EMBL/GenBank/DDBJ databases">
        <authorList>
            <person name="Kreplak J."/>
        </authorList>
    </citation>
    <scope>NUCLEOTIDE SEQUENCE [LARGE SCALE GENOMIC DNA]</scope>
</reference>
<accession>A0AAV1B0R3</accession>
<feature type="region of interest" description="Disordered" evidence="1">
    <location>
        <begin position="70"/>
        <end position="114"/>
    </location>
</feature>
<proteinExistence type="predicted"/>
<feature type="compositionally biased region" description="Polar residues" evidence="1">
    <location>
        <begin position="87"/>
        <end position="102"/>
    </location>
</feature>
<gene>
    <name evidence="2" type="ORF">VFH_V192840</name>
</gene>
<protein>
    <submittedName>
        <fullName evidence="2">Uncharacterized protein</fullName>
    </submittedName>
</protein>
<evidence type="ECO:0000313" key="3">
    <source>
        <dbReference type="Proteomes" id="UP001157006"/>
    </source>
</evidence>
<name>A0AAV1B0R3_VICFA</name>
<keyword evidence="3" id="KW-1185">Reference proteome</keyword>
<evidence type="ECO:0000256" key="1">
    <source>
        <dbReference type="SAM" id="MobiDB-lite"/>
    </source>
</evidence>